<comment type="pathway">
    <text evidence="2">Glycan degradation; xylan degradation.</text>
</comment>
<evidence type="ECO:0000256" key="9">
    <source>
        <dbReference type="RuleBase" id="RU361174"/>
    </source>
</evidence>
<evidence type="ECO:0000256" key="1">
    <source>
        <dbReference type="ARBA" id="ARBA00000681"/>
    </source>
</evidence>
<keyword evidence="7 9" id="KW-0624">Polysaccharide degradation</keyword>
<gene>
    <name evidence="12" type="ORF">FTX54_016035</name>
</gene>
<evidence type="ECO:0000259" key="11">
    <source>
        <dbReference type="PROSITE" id="PS51760"/>
    </source>
</evidence>
<evidence type="ECO:0000256" key="8">
    <source>
        <dbReference type="PROSITE-ProRule" id="PRU10061"/>
    </source>
</evidence>
<feature type="domain" description="GH10" evidence="11">
    <location>
        <begin position="56"/>
        <end position="404"/>
    </location>
</feature>
<feature type="chain" id="PRO_5044096816" description="Beta-xylanase" evidence="10">
    <location>
        <begin position="29"/>
        <end position="404"/>
    </location>
</feature>
<dbReference type="RefSeq" id="WP_147802654.1">
    <property type="nucleotide sequence ID" value="NZ_CP144914.1"/>
</dbReference>
<dbReference type="Proteomes" id="UP000321816">
    <property type="component" value="Chromosome"/>
</dbReference>
<evidence type="ECO:0000313" key="12">
    <source>
        <dbReference type="EMBL" id="WWD79881.1"/>
    </source>
</evidence>
<dbReference type="EC" id="3.2.1.8" evidence="9"/>
<keyword evidence="13" id="KW-1185">Reference proteome</keyword>
<evidence type="ECO:0000313" key="13">
    <source>
        <dbReference type="Proteomes" id="UP000321816"/>
    </source>
</evidence>
<keyword evidence="5 9" id="KW-0119">Carbohydrate metabolism</keyword>
<protein>
    <recommendedName>
        <fullName evidence="9">Beta-xylanase</fullName>
        <ecNumber evidence="9">3.2.1.8</ecNumber>
    </recommendedName>
</protein>
<evidence type="ECO:0000256" key="3">
    <source>
        <dbReference type="ARBA" id="ARBA00022651"/>
    </source>
</evidence>
<dbReference type="PRINTS" id="PR00134">
    <property type="entry name" value="GLHYDRLASE10"/>
</dbReference>
<dbReference type="PROSITE" id="PS51760">
    <property type="entry name" value="GH10_2"/>
    <property type="match status" value="1"/>
</dbReference>
<dbReference type="SUPFAM" id="SSF51445">
    <property type="entry name" value="(Trans)glycosidases"/>
    <property type="match status" value="1"/>
</dbReference>
<dbReference type="InterPro" id="IPR031158">
    <property type="entry name" value="GH10_AS"/>
</dbReference>
<keyword evidence="10" id="KW-0732">Signal</keyword>
<keyword evidence="6 9" id="KW-0326">Glycosidase</keyword>
<keyword evidence="3" id="KW-0858">Xylan degradation</keyword>
<evidence type="ECO:0000256" key="4">
    <source>
        <dbReference type="ARBA" id="ARBA00022801"/>
    </source>
</evidence>
<comment type="catalytic activity">
    <reaction evidence="1 9">
        <text>Endohydrolysis of (1-&gt;4)-beta-D-xylosidic linkages in xylans.</text>
        <dbReference type="EC" id="3.2.1.8"/>
    </reaction>
</comment>
<evidence type="ECO:0000256" key="6">
    <source>
        <dbReference type="ARBA" id="ARBA00023295"/>
    </source>
</evidence>
<dbReference type="PANTHER" id="PTHR31490">
    <property type="entry name" value="GLYCOSYL HYDROLASE"/>
    <property type="match status" value="1"/>
</dbReference>
<dbReference type="PROSITE" id="PS00591">
    <property type="entry name" value="GH10_1"/>
    <property type="match status" value="1"/>
</dbReference>
<feature type="active site" description="Nucleophile" evidence="8">
    <location>
        <position position="310"/>
    </location>
</feature>
<evidence type="ECO:0000256" key="5">
    <source>
        <dbReference type="ARBA" id="ARBA00023277"/>
    </source>
</evidence>
<dbReference type="EMBL" id="CP144914">
    <property type="protein sequence ID" value="WWD79881.1"/>
    <property type="molecule type" value="Genomic_DNA"/>
</dbReference>
<dbReference type="InterPro" id="IPR017853">
    <property type="entry name" value="GH"/>
</dbReference>
<dbReference type="OrthoDB" id="9809277at2"/>
<dbReference type="GO" id="GO:0031176">
    <property type="term" value="F:endo-1,4-beta-xylanase activity"/>
    <property type="evidence" value="ECO:0007669"/>
    <property type="project" value="UniProtKB-EC"/>
</dbReference>
<evidence type="ECO:0000256" key="10">
    <source>
        <dbReference type="SAM" id="SignalP"/>
    </source>
</evidence>
<organism evidence="12 13">
    <name type="scientific">Alkalicoccus halolimnae</name>
    <dbReference type="NCBI Taxonomy" id="1667239"/>
    <lineage>
        <taxon>Bacteria</taxon>
        <taxon>Bacillati</taxon>
        <taxon>Bacillota</taxon>
        <taxon>Bacilli</taxon>
        <taxon>Bacillales</taxon>
        <taxon>Bacillaceae</taxon>
        <taxon>Alkalicoccus</taxon>
    </lineage>
</organism>
<dbReference type="GO" id="GO:0045493">
    <property type="term" value="P:xylan catabolic process"/>
    <property type="evidence" value="ECO:0007669"/>
    <property type="project" value="UniProtKB-UniPathway"/>
</dbReference>
<reference evidence="12 13" key="1">
    <citation type="submission" date="2024-01" db="EMBL/GenBank/DDBJ databases">
        <title>Complete Genome Sequence of Alkalicoccus halolimnae BZ-SZ-XJ29T, a Moderately Halophilic Bacterium Isolated from a Salt Lake.</title>
        <authorList>
            <person name="Zhao B."/>
        </authorList>
    </citation>
    <scope>NUCLEOTIDE SEQUENCE [LARGE SCALE GENOMIC DNA]</scope>
    <source>
        <strain evidence="12 13">BZ-SZ-XJ29</strain>
    </source>
</reference>
<dbReference type="SMART" id="SM00633">
    <property type="entry name" value="Glyco_10"/>
    <property type="match status" value="1"/>
</dbReference>
<evidence type="ECO:0000256" key="7">
    <source>
        <dbReference type="ARBA" id="ARBA00023326"/>
    </source>
</evidence>
<dbReference type="KEGG" id="ahal:FTX54_016035"/>
<dbReference type="InterPro" id="IPR044846">
    <property type="entry name" value="GH10"/>
</dbReference>
<dbReference type="PANTHER" id="PTHR31490:SF90">
    <property type="entry name" value="ENDO-1,4-BETA-XYLANASE A"/>
    <property type="match status" value="1"/>
</dbReference>
<dbReference type="InterPro" id="IPR001000">
    <property type="entry name" value="GH10_dom"/>
</dbReference>
<dbReference type="Pfam" id="PF00331">
    <property type="entry name" value="Glyco_hydro_10"/>
    <property type="match status" value="1"/>
</dbReference>
<sequence>MLRALRKPIAAGLTLSLLVSIGGGTAFAQGPGNGGAPKDGVFGEGQKGNGNVDPFAWQVASLADRYDDSFDVGAAVEPHQLEGRKGKILKHHYNSLVAENAMKPISLQPEEGEWDWEGADAIADFARENDMELRFHTLLWHNQVPDWFFIDEDGNQMVNEEDPQKREENKELLLERLETHIKTVVERYKDVVTSWDVVNEVIDDGSPNERGLRETVWYQITGDEYIRTAFETAREYAGEDAMLYINDYNTEVTPKRTNLFNLVEELVNDGVPIDGVGHQAHIQIGWPSLSDMKTSFDMFSELGLDNQVTELDVSLYGYPPDNAYETYDDIPEQDLLNQADRYDDIFELYEELGDDLSSVTFWGIADNHTWLDDRAVEFSGSGIDAPFVFDENYRVKPAFWSIID</sequence>
<keyword evidence="4 9" id="KW-0378">Hydrolase</keyword>
<name>A0A5C7F853_9BACI</name>
<comment type="similarity">
    <text evidence="9">Belongs to the glycosyl hydrolase 10 (cellulase F) family.</text>
</comment>
<evidence type="ECO:0000256" key="2">
    <source>
        <dbReference type="ARBA" id="ARBA00004851"/>
    </source>
</evidence>
<feature type="signal peptide" evidence="10">
    <location>
        <begin position="1"/>
        <end position="28"/>
    </location>
</feature>
<proteinExistence type="inferred from homology"/>
<dbReference type="Gene3D" id="3.20.20.80">
    <property type="entry name" value="Glycosidases"/>
    <property type="match status" value="1"/>
</dbReference>
<dbReference type="AlphaFoldDB" id="A0A5C7F853"/>
<accession>A0A5C7F853</accession>